<protein>
    <recommendedName>
        <fullName evidence="3">DUF4272 domain-containing protein</fullName>
    </recommendedName>
</protein>
<dbReference type="RefSeq" id="WP_144971352.1">
    <property type="nucleotide sequence ID" value="NZ_CP036289.1"/>
</dbReference>
<dbReference type="InterPro" id="IPR025368">
    <property type="entry name" value="DUF4272"/>
</dbReference>
<evidence type="ECO:0008006" key="3">
    <source>
        <dbReference type="Google" id="ProtNLM"/>
    </source>
</evidence>
<gene>
    <name evidence="1" type="ORF">Pan97_13930</name>
</gene>
<dbReference type="Pfam" id="PF14094">
    <property type="entry name" value="DUF4272"/>
    <property type="match status" value="1"/>
</dbReference>
<name>A0A518C591_9BACT</name>
<evidence type="ECO:0000313" key="1">
    <source>
        <dbReference type="EMBL" id="QDU74386.1"/>
    </source>
</evidence>
<dbReference type="AlphaFoldDB" id="A0A518C591"/>
<organism evidence="1 2">
    <name type="scientific">Bremerella volcania</name>
    <dbReference type="NCBI Taxonomy" id="2527984"/>
    <lineage>
        <taxon>Bacteria</taxon>
        <taxon>Pseudomonadati</taxon>
        <taxon>Planctomycetota</taxon>
        <taxon>Planctomycetia</taxon>
        <taxon>Pirellulales</taxon>
        <taxon>Pirellulaceae</taxon>
        <taxon>Bremerella</taxon>
    </lineage>
</organism>
<dbReference type="OrthoDB" id="4399984at2"/>
<dbReference type="KEGG" id="bvo:Pan97_13930"/>
<evidence type="ECO:0000313" key="2">
    <source>
        <dbReference type="Proteomes" id="UP000318626"/>
    </source>
</evidence>
<sequence length="340" mass="38281">MLINAYCTHRNPPSLEFPHELIGSRDLSDPELAEHLNGFIGFIMQGGEREMTQTLYHVYRHIERVQNHLSLEVEDDHLDAFAAWAWEANAIVFLPDGSVCDPNGNVLVSPEDGGSDPEAQVPYPDDALKRKQAVSQDLHALKLQPYEGLPPVIGENEVDLRSAKEVARRAIALMAVAIRAESLGSGQPIPVEEIRERLPQAFEVLSPVEQDFMNADSPDQQSIINHAWRYECLYVLQWALGHFDELHFPSAICDVPEVAGDILQRDRDEMIAEAQLRPASEILDEVDLHFRLHWIARQASQEGTPPPAGLDIGVIQERRVALNWLIRFENADWDDVDCPT</sequence>
<accession>A0A518C591</accession>
<proteinExistence type="predicted"/>
<dbReference type="Proteomes" id="UP000318626">
    <property type="component" value="Chromosome"/>
</dbReference>
<keyword evidence="2" id="KW-1185">Reference proteome</keyword>
<dbReference type="EMBL" id="CP036289">
    <property type="protein sequence ID" value="QDU74386.1"/>
    <property type="molecule type" value="Genomic_DNA"/>
</dbReference>
<reference evidence="2" key="1">
    <citation type="submission" date="2019-02" db="EMBL/GenBank/DDBJ databases">
        <title>Deep-cultivation of Planctomycetes and their phenomic and genomic characterization uncovers novel biology.</title>
        <authorList>
            <person name="Wiegand S."/>
            <person name="Jogler M."/>
            <person name="Boedeker C."/>
            <person name="Pinto D."/>
            <person name="Vollmers J."/>
            <person name="Rivas-Marin E."/>
            <person name="Kohn T."/>
            <person name="Peeters S.H."/>
            <person name="Heuer A."/>
            <person name="Rast P."/>
            <person name="Oberbeckmann S."/>
            <person name="Bunk B."/>
            <person name="Jeske O."/>
            <person name="Meyerdierks A."/>
            <person name="Storesund J.E."/>
            <person name="Kallscheuer N."/>
            <person name="Luecker S."/>
            <person name="Lage O.M."/>
            <person name="Pohl T."/>
            <person name="Merkel B.J."/>
            <person name="Hornburger P."/>
            <person name="Mueller R.-W."/>
            <person name="Bruemmer F."/>
            <person name="Labrenz M."/>
            <person name="Spormann A.M."/>
            <person name="Op den Camp H."/>
            <person name="Overmann J."/>
            <person name="Amann R."/>
            <person name="Jetten M.S.M."/>
            <person name="Mascher T."/>
            <person name="Medema M.H."/>
            <person name="Devos D.P."/>
            <person name="Kaster A.-K."/>
            <person name="Ovreas L."/>
            <person name="Rohde M."/>
            <person name="Galperin M.Y."/>
            <person name="Jogler C."/>
        </authorList>
    </citation>
    <scope>NUCLEOTIDE SEQUENCE [LARGE SCALE GENOMIC DNA]</scope>
    <source>
        <strain evidence="2">Pan97</strain>
    </source>
</reference>